<feature type="transmembrane region" description="Helical" evidence="10">
    <location>
        <begin position="168"/>
        <end position="189"/>
    </location>
</feature>
<evidence type="ECO:0000313" key="14">
    <source>
        <dbReference type="Proteomes" id="UP000033536"/>
    </source>
</evidence>
<dbReference type="EMBL" id="JYOM01000001">
    <property type="protein sequence ID" value="KKD50388.1"/>
    <property type="molecule type" value="Genomic_DNA"/>
</dbReference>
<dbReference type="PANTHER" id="PTHR33989:SF8">
    <property type="entry name" value="PERMEASE IIC COMPONENT"/>
    <property type="match status" value="1"/>
</dbReference>
<keyword evidence="2 9" id="KW-0813">Transport</keyword>
<dbReference type="Proteomes" id="UP000523362">
    <property type="component" value="Unassembled WGS sequence"/>
</dbReference>
<evidence type="ECO:0000256" key="6">
    <source>
        <dbReference type="ARBA" id="ARBA00022692"/>
    </source>
</evidence>
<dbReference type="GO" id="GO:1901264">
    <property type="term" value="P:carbohydrate derivative transport"/>
    <property type="evidence" value="ECO:0007669"/>
    <property type="project" value="TreeGrafter"/>
</dbReference>
<feature type="transmembrane region" description="Helical" evidence="10">
    <location>
        <begin position="130"/>
        <end position="148"/>
    </location>
</feature>
<dbReference type="InterPro" id="IPR051088">
    <property type="entry name" value="PTS_Sugar-EIIC/EIIB"/>
</dbReference>
<evidence type="ECO:0000259" key="11">
    <source>
        <dbReference type="PROSITE" id="PS51105"/>
    </source>
</evidence>
<keyword evidence="4 9" id="KW-0762">Sugar transport</keyword>
<gene>
    <name evidence="13" type="ORF">HB897_14220</name>
    <name evidence="12" type="ORF">UQ68_00695</name>
</gene>
<dbReference type="InterPro" id="IPR003352">
    <property type="entry name" value="PTS_EIIC"/>
</dbReference>
<evidence type="ECO:0000313" key="15">
    <source>
        <dbReference type="Proteomes" id="UP000523362"/>
    </source>
</evidence>
<evidence type="ECO:0000313" key="12">
    <source>
        <dbReference type="EMBL" id="KKD50388.1"/>
    </source>
</evidence>
<evidence type="ECO:0000313" key="13">
    <source>
        <dbReference type="EMBL" id="MBC1487385.1"/>
    </source>
</evidence>
<dbReference type="PROSITE" id="PS51105">
    <property type="entry name" value="PTS_EIIC_TYPE_3"/>
    <property type="match status" value="1"/>
</dbReference>
<dbReference type="GO" id="GO:0008982">
    <property type="term" value="F:protein-N(PI)-phosphohistidine-sugar phosphotransferase activity"/>
    <property type="evidence" value="ECO:0007669"/>
    <property type="project" value="UniProtKB-UniRule"/>
</dbReference>
<comment type="function">
    <text evidence="9">The phosphoenolpyruvate-dependent sugar phosphotransferase system (PTS), a major carbohydrate active -transport system, catalyzes the phosphorylation of incoming sugar substrates concomitant with their translocation across the cell membrane.</text>
</comment>
<dbReference type="GO" id="GO:0009401">
    <property type="term" value="P:phosphoenolpyruvate-dependent sugar phosphotransferase system"/>
    <property type="evidence" value="ECO:0007669"/>
    <property type="project" value="UniProtKB-KW"/>
</dbReference>
<keyword evidence="3 9" id="KW-1003">Cell membrane</keyword>
<feature type="domain" description="PTS EIIC type-3" evidence="11">
    <location>
        <begin position="9"/>
        <end position="438"/>
    </location>
</feature>
<reference evidence="12 14" key="1">
    <citation type="submission" date="2015-02" db="EMBL/GenBank/DDBJ databases">
        <title>Sequencing of Listeria spp. dairy environmental strains.</title>
        <authorList>
            <person name="Muhterem-Uyar M."/>
            <person name="Wagner M."/>
            <person name="Schmitz-Esser S."/>
            <person name="Stessl B."/>
        </authorList>
    </citation>
    <scope>NUCLEOTIDE SEQUENCE [LARGE SCALE GENOMIC DNA]</scope>
    <source>
        <strain evidence="12 14">7KSM</strain>
    </source>
</reference>
<evidence type="ECO:0000256" key="2">
    <source>
        <dbReference type="ARBA" id="ARBA00022448"/>
    </source>
</evidence>
<feature type="transmembrane region" description="Helical" evidence="10">
    <location>
        <begin position="274"/>
        <end position="291"/>
    </location>
</feature>
<feature type="transmembrane region" description="Helical" evidence="10">
    <location>
        <begin position="375"/>
        <end position="398"/>
    </location>
</feature>
<sequence length="450" mass="48702">MASEKLNKFQMKLTKIMGKIAGNKLLLSLRDTFIMAAAPLMIAGFAIMISSVFLDPTGIIFGNSGLHLGSLISGSEKAFLVSDFAEGLRTLQGYFNLFINGTMAINALLVVAGFAFFGSRRFFPKNKEPIVVTFYALAAFFITLPWTVTTLDTKGNEVTINGIVNSNFIGQQGIFTGLIVSGITIYVFNKLIQKNVTFKMPDTVPPAVAKSFESLVPGVVTLAIFVIVAGVLNGVFDTSLPEALLWLLQKPALAVAATPLFAVVAIVSTPILQWFGIHGTSVWGPIFGLTWNINDNENIMGTAQHLYSTLFMNFTVVSSGALTLAPIIAIIIFSKRADNKKIAKLAIAPGIFNVSEPVTYGLPIVLNPILFIPYLLSWVIPFFLGQLLTEIGLIPIITNNVPWTVPPILSGLLYSGSIMGALYQAFVIVIVVILYMPFVRVANNLANKLD</sequence>
<keyword evidence="6 10" id="KW-0812">Transmembrane</keyword>
<dbReference type="PANTHER" id="PTHR33989">
    <property type="match status" value="1"/>
</dbReference>
<comment type="caution">
    <text evidence="13">The sequence shown here is derived from an EMBL/GenBank/DDBJ whole genome shotgun (WGS) entry which is preliminary data.</text>
</comment>
<keyword evidence="5" id="KW-0598">Phosphotransferase system</keyword>
<evidence type="ECO:0000256" key="1">
    <source>
        <dbReference type="ARBA" id="ARBA00004651"/>
    </source>
</evidence>
<evidence type="ECO:0000256" key="10">
    <source>
        <dbReference type="SAM" id="Phobius"/>
    </source>
</evidence>
<protein>
    <recommendedName>
        <fullName evidence="9">Permease IIC component</fullName>
    </recommendedName>
</protein>
<dbReference type="GO" id="GO:0005886">
    <property type="term" value="C:plasma membrane"/>
    <property type="evidence" value="ECO:0007669"/>
    <property type="project" value="UniProtKB-SubCell"/>
</dbReference>
<evidence type="ECO:0000256" key="7">
    <source>
        <dbReference type="ARBA" id="ARBA00022989"/>
    </source>
</evidence>
<proteinExistence type="predicted"/>
<dbReference type="Proteomes" id="UP000033536">
    <property type="component" value="Unassembled WGS sequence"/>
</dbReference>
<dbReference type="NCBIfam" id="TIGR00410">
    <property type="entry name" value="lacE"/>
    <property type="match status" value="1"/>
</dbReference>
<dbReference type="PIRSF" id="PIRSF006351">
    <property type="entry name" value="PTS_EIIC-Cellobiose"/>
    <property type="match status" value="1"/>
</dbReference>
<keyword evidence="14" id="KW-1185">Reference proteome</keyword>
<feature type="transmembrane region" description="Helical" evidence="10">
    <location>
        <begin position="248"/>
        <end position="267"/>
    </location>
</feature>
<dbReference type="Pfam" id="PF02378">
    <property type="entry name" value="PTS_EIIC"/>
    <property type="match status" value="1"/>
</dbReference>
<dbReference type="InterPro" id="IPR004501">
    <property type="entry name" value="PTS_EIIC_3"/>
</dbReference>
<feature type="transmembrane region" description="Helical" evidence="10">
    <location>
        <begin position="418"/>
        <end position="438"/>
    </location>
</feature>
<evidence type="ECO:0000256" key="8">
    <source>
        <dbReference type="ARBA" id="ARBA00023136"/>
    </source>
</evidence>
<accession>A0A7X1C7W6</accession>
<organism evidence="13 15">
    <name type="scientific">Listeria seeligeri</name>
    <dbReference type="NCBI Taxonomy" id="1640"/>
    <lineage>
        <taxon>Bacteria</taxon>
        <taxon>Bacillati</taxon>
        <taxon>Bacillota</taxon>
        <taxon>Bacilli</taxon>
        <taxon>Bacillales</taxon>
        <taxon>Listeriaceae</taxon>
        <taxon>Listeria</taxon>
    </lineage>
</organism>
<feature type="transmembrane region" description="Helical" evidence="10">
    <location>
        <begin position="311"/>
        <end position="334"/>
    </location>
</feature>
<evidence type="ECO:0000256" key="3">
    <source>
        <dbReference type="ARBA" id="ARBA00022475"/>
    </source>
</evidence>
<keyword evidence="7 10" id="KW-1133">Transmembrane helix</keyword>
<comment type="subcellular location">
    <subcellularLocation>
        <location evidence="1">Cell membrane</location>
        <topology evidence="1">Multi-pass membrane protein</topology>
    </subcellularLocation>
</comment>
<feature type="transmembrane region" description="Helical" evidence="10">
    <location>
        <begin position="33"/>
        <end position="54"/>
    </location>
</feature>
<feature type="transmembrane region" description="Helical" evidence="10">
    <location>
        <begin position="215"/>
        <end position="236"/>
    </location>
</feature>
<keyword evidence="8 9" id="KW-0472">Membrane</keyword>
<evidence type="ECO:0000256" key="9">
    <source>
        <dbReference type="PIRNR" id="PIRNR006351"/>
    </source>
</evidence>
<name>A0A7X1C7W6_LISSE</name>
<feature type="transmembrane region" description="Helical" evidence="10">
    <location>
        <begin position="97"/>
        <end position="118"/>
    </location>
</feature>
<dbReference type="RefSeq" id="WP_038409259.1">
    <property type="nucleotide sequence ID" value="NZ_CP034772.1"/>
</dbReference>
<dbReference type="AlphaFoldDB" id="A0A7X1C7W6"/>
<evidence type="ECO:0000256" key="5">
    <source>
        <dbReference type="ARBA" id="ARBA00022683"/>
    </source>
</evidence>
<dbReference type="EMBL" id="JAARRG010000017">
    <property type="protein sequence ID" value="MBC1487385.1"/>
    <property type="molecule type" value="Genomic_DNA"/>
</dbReference>
<reference evidence="13 15" key="2">
    <citation type="submission" date="2020-03" db="EMBL/GenBank/DDBJ databases">
        <title>Soil Listeria distribution.</title>
        <authorList>
            <person name="Liao J."/>
            <person name="Wiedmann M."/>
        </authorList>
    </citation>
    <scope>NUCLEOTIDE SEQUENCE [LARGE SCALE GENOMIC DNA]</scope>
    <source>
        <strain evidence="13 15">FSL L7-1560</strain>
    </source>
</reference>
<dbReference type="InterPro" id="IPR004796">
    <property type="entry name" value="PTS_IIC_cello"/>
</dbReference>
<evidence type="ECO:0000256" key="4">
    <source>
        <dbReference type="ARBA" id="ARBA00022597"/>
    </source>
</evidence>